<dbReference type="Pfam" id="PF08238">
    <property type="entry name" value="Sel1"/>
    <property type="match status" value="4"/>
</dbReference>
<protein>
    <recommendedName>
        <fullName evidence="3">Beta-lactamase</fullName>
    </recommendedName>
</protein>
<dbReference type="Proteomes" id="UP000067399">
    <property type="component" value="Chromosome"/>
</dbReference>
<dbReference type="PANTHER" id="PTHR43628">
    <property type="entry name" value="ACTIVATOR OF C KINASE PROTEIN 1-RELATED"/>
    <property type="match status" value="1"/>
</dbReference>
<accession>A0A0N7KB80</accession>
<dbReference type="AlphaFoldDB" id="A0A0N7KB80"/>
<name>A0A0N7KB80_9GAMM</name>
<dbReference type="InterPro" id="IPR006597">
    <property type="entry name" value="Sel1-like"/>
</dbReference>
<dbReference type="STRING" id="1303921.BSEPE_0255"/>
<organism evidence="1 2">
    <name type="scientific">endosymbiont of Bathymodiolus septemdierum str. Myojin knoll</name>
    <dbReference type="NCBI Taxonomy" id="1303921"/>
    <lineage>
        <taxon>Bacteria</taxon>
        <taxon>Pseudomonadati</taxon>
        <taxon>Pseudomonadota</taxon>
        <taxon>Gammaproteobacteria</taxon>
        <taxon>sulfur-oxidizing symbionts</taxon>
    </lineage>
</organism>
<dbReference type="OrthoDB" id="6114904at2"/>
<evidence type="ECO:0008006" key="3">
    <source>
        <dbReference type="Google" id="ProtNLM"/>
    </source>
</evidence>
<reference evidence="1 2" key="2">
    <citation type="journal article" date="2016" name="ISME J.">
        <title>Heterogeneous composition of key metabolic gene clusters in a vent mussel symbiont population.</title>
        <authorList>
            <person name="Ikuta T."/>
            <person name="Takaki Y."/>
            <person name="Nagai Y."/>
            <person name="Shimamura S."/>
            <person name="Tsuda M."/>
            <person name="Kawagucci S."/>
            <person name="Aoki Y."/>
            <person name="Inoue K."/>
            <person name="Teruya M."/>
            <person name="Satou K."/>
            <person name="Teruya K."/>
            <person name="Shimoji M."/>
            <person name="Tamotsu H."/>
            <person name="Hirano T."/>
            <person name="Maruyama T."/>
            <person name="Yoshida T."/>
        </authorList>
    </citation>
    <scope>NUCLEOTIDE SEQUENCE [LARGE SCALE GENOMIC DNA]</scope>
    <source>
        <strain evidence="1 2">Myojin Knoll</strain>
    </source>
</reference>
<dbReference type="SUPFAM" id="SSF81901">
    <property type="entry name" value="HCP-like"/>
    <property type="match status" value="1"/>
</dbReference>
<proteinExistence type="predicted"/>
<dbReference type="Gene3D" id="1.25.40.10">
    <property type="entry name" value="Tetratricopeptide repeat domain"/>
    <property type="match status" value="1"/>
</dbReference>
<dbReference type="InterPro" id="IPR052945">
    <property type="entry name" value="Mitotic_Regulator"/>
</dbReference>
<sequence>MKFLIILIISLNTHALQLLQPKSGHNTIKQQSEQSTLSASKLLTQLKKDAKRGNARAQFSLANMYYHGISTNQDVKLALYWYTQVAELGYPSAQFNLGNFYYEGIGTQKNFQQAIFWYEKSANQNLIKAQYKLAKIYHQQGDENTAKYWYEKSAQLGFVRAQLDLAKLYEVGLGIDKDLKLAQHWYEKAAMQFNAEAQAYLNKLIRDKKSINGPSLQEISDSLAENSKLLNNETVEH</sequence>
<reference evidence="1 2" key="1">
    <citation type="journal article" date="2000" name="Mar. Ecol. Prog. Ser.">
        <title>Phylogenetic characterization of endosymbionts in three hydrothermal vent mussels: influence on host distributions.</title>
        <authorList>
            <person name="Fujiwara Y."/>
            <person name="Takai K."/>
            <person name="Uematsu K."/>
            <person name="Tsuchida S."/>
            <person name="Hunt J.C."/>
            <person name="Hashimoto J."/>
        </authorList>
    </citation>
    <scope>NUCLEOTIDE SEQUENCE [LARGE SCALE GENOMIC DNA]</scope>
    <source>
        <strain evidence="1 2">Myojin Knoll</strain>
    </source>
</reference>
<dbReference type="PANTHER" id="PTHR43628:SF1">
    <property type="entry name" value="CHITIN SYNTHASE REGULATORY FACTOR 2-RELATED"/>
    <property type="match status" value="1"/>
</dbReference>
<dbReference type="EMBL" id="AP013042">
    <property type="protein sequence ID" value="BAS67271.1"/>
    <property type="molecule type" value="Genomic_DNA"/>
</dbReference>
<evidence type="ECO:0000313" key="2">
    <source>
        <dbReference type="Proteomes" id="UP000067399"/>
    </source>
</evidence>
<dbReference type="KEGG" id="ebh:BSEPE_0255"/>
<evidence type="ECO:0000313" key="1">
    <source>
        <dbReference type="EMBL" id="BAS67271.1"/>
    </source>
</evidence>
<dbReference type="InterPro" id="IPR011990">
    <property type="entry name" value="TPR-like_helical_dom_sf"/>
</dbReference>
<keyword evidence="2" id="KW-1185">Reference proteome</keyword>
<dbReference type="RefSeq" id="WP_066042929.1">
    <property type="nucleotide sequence ID" value="NZ_AP013042.1"/>
</dbReference>
<gene>
    <name evidence="1" type="ORF">BSEPE_0255</name>
</gene>
<dbReference type="SMART" id="SM00671">
    <property type="entry name" value="SEL1"/>
    <property type="match status" value="4"/>
</dbReference>